<feature type="domain" description="C2H2-type" evidence="10">
    <location>
        <begin position="326"/>
        <end position="354"/>
    </location>
</feature>
<evidence type="ECO:0000256" key="7">
    <source>
        <dbReference type="ARBA" id="ARBA00023242"/>
    </source>
</evidence>
<dbReference type="GO" id="GO:0005634">
    <property type="term" value="C:nucleus"/>
    <property type="evidence" value="ECO:0007669"/>
    <property type="project" value="UniProtKB-SubCell"/>
</dbReference>
<dbReference type="InterPro" id="IPR036236">
    <property type="entry name" value="Znf_C2H2_sf"/>
</dbReference>
<dbReference type="PANTHER" id="PTHR14119">
    <property type="entry name" value="HYDROLASE"/>
    <property type="match status" value="1"/>
</dbReference>
<comment type="caution">
    <text evidence="11">The sequence shown here is derived from an EMBL/GenBank/DDBJ whole genome shotgun (WGS) entry which is preliminary data.</text>
</comment>
<feature type="domain" description="C2H2-type" evidence="10">
    <location>
        <begin position="454"/>
        <end position="472"/>
    </location>
</feature>
<evidence type="ECO:0000256" key="6">
    <source>
        <dbReference type="ARBA" id="ARBA00022833"/>
    </source>
</evidence>
<feature type="domain" description="C2H2-type" evidence="10">
    <location>
        <begin position="364"/>
        <end position="392"/>
    </location>
</feature>
<keyword evidence="5 9" id="KW-0863">Zinc-finger</keyword>
<proteinExistence type="inferred from homology"/>
<keyword evidence="12" id="KW-1185">Reference proteome</keyword>
<evidence type="ECO:0000256" key="3">
    <source>
        <dbReference type="ARBA" id="ARBA00022723"/>
    </source>
</evidence>
<sequence length="521" mass="58388">MSARSEEKILEIGKMPVDKTAVFLCDLQEKFRPAMLHFTEIVSNAKKLVESTKILGIPLIVTEQYPQGLGSTVSEIDVKHALGIVPKTKFSMVIPEVENIIKTACGGQLKCAILFGVEAHVCVEQTAMDLISSGITVHIVADATTSRTQEDRLLALERLKQIGCFVSTSESVIYKLIGDKNHPKFNEIRPLIKDTTLETGLVSKMNKPADTKLTWQFKLEIAHSILIKLSTNGRLRMPREAICDLVKDLISLKGDSEVFESKSRTQPSKERDGIVKMLGNGIELDHPPVAHTMSNAEKNCSTCGKSFKRPQDLRRHLRIHDEASSYLCEACGKGYRSLDGLSYHKALKHPPSETTGQCDTSQPLSCSECTKCFANAIQLRVHLKNSHQRAKSLYTCDICIPTATFQRIDVFKNHKSLHEKAKAFTCLICDKIFSRRSNLQSHARTHDATAALQYQCSNCSKKFYSKKKLSSHVPECLSRKTCPLCKFFCQREADMIEHTKKTHPADYAMREVFGQTLEELN</sequence>
<dbReference type="SUPFAM" id="SSF57667">
    <property type="entry name" value="beta-beta-alpha zinc fingers"/>
    <property type="match status" value="2"/>
</dbReference>
<dbReference type="Proteomes" id="UP000820818">
    <property type="component" value="Linkage Group LG5"/>
</dbReference>
<dbReference type="Pfam" id="PF00096">
    <property type="entry name" value="zf-C2H2"/>
    <property type="match status" value="3"/>
</dbReference>
<dbReference type="Pfam" id="PF00857">
    <property type="entry name" value="Isochorismatase"/>
    <property type="match status" value="1"/>
</dbReference>
<dbReference type="PROSITE" id="PS50157">
    <property type="entry name" value="ZINC_FINGER_C2H2_2"/>
    <property type="match status" value="5"/>
</dbReference>
<keyword evidence="7" id="KW-0539">Nucleus</keyword>
<dbReference type="CDD" id="cd01012">
    <property type="entry name" value="YcaC_related"/>
    <property type="match status" value="1"/>
</dbReference>
<dbReference type="InterPro" id="IPR036380">
    <property type="entry name" value="Isochorismatase-like_sf"/>
</dbReference>
<evidence type="ECO:0000259" key="10">
    <source>
        <dbReference type="PROSITE" id="PS50157"/>
    </source>
</evidence>
<keyword evidence="6" id="KW-0862">Zinc</keyword>
<dbReference type="SUPFAM" id="SSF52499">
    <property type="entry name" value="Isochorismatase-like hydrolases"/>
    <property type="match status" value="1"/>
</dbReference>
<dbReference type="Gene3D" id="3.30.160.60">
    <property type="entry name" value="Classic Zinc Finger"/>
    <property type="match status" value="3"/>
</dbReference>
<evidence type="ECO:0000313" key="11">
    <source>
        <dbReference type="EMBL" id="KAI9558981.1"/>
    </source>
</evidence>
<dbReference type="InterPro" id="IPR013087">
    <property type="entry name" value="Znf_C2H2_type"/>
</dbReference>
<keyword evidence="4" id="KW-0677">Repeat</keyword>
<feature type="domain" description="C2H2-type" evidence="10">
    <location>
        <begin position="298"/>
        <end position="325"/>
    </location>
</feature>
<comment type="subcellular location">
    <subcellularLocation>
        <location evidence="1">Nucleus</location>
    </subcellularLocation>
</comment>
<dbReference type="SMART" id="SM00355">
    <property type="entry name" value="ZnF_C2H2"/>
    <property type="match status" value="7"/>
</dbReference>
<evidence type="ECO:0000313" key="12">
    <source>
        <dbReference type="Proteomes" id="UP000820818"/>
    </source>
</evidence>
<dbReference type="EMBL" id="WJBH02000005">
    <property type="protein sequence ID" value="KAI9558981.1"/>
    <property type="molecule type" value="Genomic_DNA"/>
</dbReference>
<evidence type="ECO:0000256" key="1">
    <source>
        <dbReference type="ARBA" id="ARBA00004123"/>
    </source>
</evidence>
<dbReference type="FunFam" id="3.30.160.60:FF:000870">
    <property type="entry name" value="zinc finger protein 197 isoform X1"/>
    <property type="match status" value="1"/>
</dbReference>
<evidence type="ECO:0000256" key="2">
    <source>
        <dbReference type="ARBA" id="ARBA00006336"/>
    </source>
</evidence>
<dbReference type="InterPro" id="IPR050993">
    <property type="entry name" value="Isochorismatase_domain"/>
</dbReference>
<evidence type="ECO:0000256" key="4">
    <source>
        <dbReference type="ARBA" id="ARBA00022737"/>
    </source>
</evidence>
<evidence type="ECO:0000256" key="9">
    <source>
        <dbReference type="PROSITE-ProRule" id="PRU00042"/>
    </source>
</evidence>
<dbReference type="Gene3D" id="3.40.50.850">
    <property type="entry name" value="Isochorismatase-like"/>
    <property type="match status" value="1"/>
</dbReference>
<keyword evidence="3" id="KW-0479">Metal-binding</keyword>
<organism evidence="11 12">
    <name type="scientific">Daphnia sinensis</name>
    <dbReference type="NCBI Taxonomy" id="1820382"/>
    <lineage>
        <taxon>Eukaryota</taxon>
        <taxon>Metazoa</taxon>
        <taxon>Ecdysozoa</taxon>
        <taxon>Arthropoda</taxon>
        <taxon>Crustacea</taxon>
        <taxon>Branchiopoda</taxon>
        <taxon>Diplostraca</taxon>
        <taxon>Cladocera</taxon>
        <taxon>Anomopoda</taxon>
        <taxon>Daphniidae</taxon>
        <taxon>Daphnia</taxon>
        <taxon>Daphnia similis group</taxon>
    </lineage>
</organism>
<dbReference type="PANTHER" id="PTHR14119:SF17">
    <property type="entry name" value="ISOCHORISMATASE DOMAIN-CONTAINING PROTEIN 1"/>
    <property type="match status" value="1"/>
</dbReference>
<comment type="similarity">
    <text evidence="2">Belongs to the isochorismatase family.</text>
</comment>
<accession>A0AAD5KRM5</accession>
<dbReference type="FunFam" id="3.40.50.850:FF:000001">
    <property type="entry name" value="Isochorismatase domain-containing protein 1"/>
    <property type="match status" value="1"/>
</dbReference>
<gene>
    <name evidence="11" type="ORF">GHT06_015770</name>
</gene>
<protein>
    <recommendedName>
        <fullName evidence="8">Isochorismatase domain-containing protein 1</fullName>
    </recommendedName>
</protein>
<dbReference type="InterPro" id="IPR000868">
    <property type="entry name" value="Isochorismatase-like_dom"/>
</dbReference>
<dbReference type="GO" id="GO:0008270">
    <property type="term" value="F:zinc ion binding"/>
    <property type="evidence" value="ECO:0007669"/>
    <property type="project" value="UniProtKB-KW"/>
</dbReference>
<dbReference type="AlphaFoldDB" id="A0AAD5KRM5"/>
<dbReference type="PROSITE" id="PS00028">
    <property type="entry name" value="ZINC_FINGER_C2H2_1"/>
    <property type="match status" value="4"/>
</dbReference>
<feature type="domain" description="C2H2-type" evidence="10">
    <location>
        <begin position="424"/>
        <end position="451"/>
    </location>
</feature>
<dbReference type="FunFam" id="3.30.160.60:FF:000340">
    <property type="entry name" value="zinc finger protein 473 isoform X1"/>
    <property type="match status" value="1"/>
</dbReference>
<evidence type="ECO:0000256" key="5">
    <source>
        <dbReference type="ARBA" id="ARBA00022771"/>
    </source>
</evidence>
<evidence type="ECO:0000256" key="8">
    <source>
        <dbReference type="ARBA" id="ARBA00040688"/>
    </source>
</evidence>
<name>A0AAD5KRM5_9CRUS</name>
<reference evidence="11 12" key="1">
    <citation type="submission" date="2022-05" db="EMBL/GenBank/DDBJ databases">
        <title>A multi-omics perspective on studying reproductive biology in Daphnia sinensis.</title>
        <authorList>
            <person name="Jia J."/>
        </authorList>
    </citation>
    <scope>NUCLEOTIDE SEQUENCE [LARGE SCALE GENOMIC DNA]</scope>
    <source>
        <strain evidence="11 12">WSL</strain>
    </source>
</reference>